<dbReference type="Gene3D" id="2.130.10.10">
    <property type="entry name" value="YVTN repeat-like/Quinoprotein amine dehydrogenase"/>
    <property type="match status" value="2"/>
</dbReference>
<evidence type="ECO:0000256" key="3">
    <source>
        <dbReference type="ARBA" id="ARBA00022737"/>
    </source>
</evidence>
<dbReference type="InterPro" id="IPR001810">
    <property type="entry name" value="F-box_dom"/>
</dbReference>
<dbReference type="PROSITE" id="PS50082">
    <property type="entry name" value="WD_REPEATS_2"/>
    <property type="match status" value="6"/>
</dbReference>
<dbReference type="PROSITE" id="PS50181">
    <property type="entry name" value="FBOX"/>
    <property type="match status" value="1"/>
</dbReference>
<dbReference type="InterPro" id="IPR015943">
    <property type="entry name" value="WD40/YVTN_repeat-like_dom_sf"/>
</dbReference>
<gene>
    <name evidence="7" type="ORF">N7G274_004088</name>
</gene>
<protein>
    <recommendedName>
        <fullName evidence="6">F-box domain-containing protein</fullName>
    </recommendedName>
</protein>
<keyword evidence="8" id="KW-1185">Reference proteome</keyword>
<evidence type="ECO:0000256" key="5">
    <source>
        <dbReference type="SAM" id="MobiDB-lite"/>
    </source>
</evidence>
<dbReference type="PROSITE" id="PS00678">
    <property type="entry name" value="WD_REPEATS_1"/>
    <property type="match status" value="2"/>
</dbReference>
<evidence type="ECO:0000313" key="8">
    <source>
        <dbReference type="Proteomes" id="UP001590950"/>
    </source>
</evidence>
<dbReference type="PANTHER" id="PTHR22847:SF745">
    <property type="entry name" value="F-BOX_WD REPEAT-CONTAINING PROTEIN 7"/>
    <property type="match status" value="1"/>
</dbReference>
<keyword evidence="2 4" id="KW-0853">WD repeat</keyword>
<feature type="repeat" description="WD" evidence="4">
    <location>
        <begin position="550"/>
        <end position="589"/>
    </location>
</feature>
<dbReference type="SUPFAM" id="SSF50978">
    <property type="entry name" value="WD40 repeat-like"/>
    <property type="match status" value="1"/>
</dbReference>
<evidence type="ECO:0000256" key="1">
    <source>
        <dbReference type="ARBA" id="ARBA00007968"/>
    </source>
</evidence>
<proteinExistence type="inferred from homology"/>
<feature type="compositionally biased region" description="Polar residues" evidence="5">
    <location>
        <begin position="54"/>
        <end position="63"/>
    </location>
</feature>
<evidence type="ECO:0000259" key="6">
    <source>
        <dbReference type="PROSITE" id="PS50181"/>
    </source>
</evidence>
<dbReference type="EMBL" id="JBEFKJ010000012">
    <property type="protein sequence ID" value="KAL2043029.1"/>
    <property type="molecule type" value="Genomic_DNA"/>
</dbReference>
<feature type="region of interest" description="Disordered" evidence="5">
    <location>
        <begin position="54"/>
        <end position="76"/>
    </location>
</feature>
<feature type="repeat" description="WD" evidence="4">
    <location>
        <begin position="510"/>
        <end position="549"/>
    </location>
</feature>
<dbReference type="Pfam" id="PF00400">
    <property type="entry name" value="WD40"/>
    <property type="match status" value="6"/>
</dbReference>
<dbReference type="Pfam" id="PF12937">
    <property type="entry name" value="F-box-like"/>
    <property type="match status" value="1"/>
</dbReference>
<dbReference type="InterPro" id="IPR036322">
    <property type="entry name" value="WD40_repeat_dom_sf"/>
</dbReference>
<evidence type="ECO:0000256" key="4">
    <source>
        <dbReference type="PROSITE-ProRule" id="PRU00221"/>
    </source>
</evidence>
<dbReference type="Gene3D" id="1.20.1280.50">
    <property type="match status" value="1"/>
</dbReference>
<dbReference type="InterPro" id="IPR001680">
    <property type="entry name" value="WD40_rpt"/>
</dbReference>
<feature type="repeat" description="WD" evidence="4">
    <location>
        <begin position="632"/>
        <end position="673"/>
    </location>
</feature>
<comment type="caution">
    <text evidence="7">The sequence shown here is derived from an EMBL/GenBank/DDBJ whole genome shotgun (WGS) entry which is preliminary data.</text>
</comment>
<keyword evidence="3" id="KW-0677">Repeat</keyword>
<dbReference type="Proteomes" id="UP001590950">
    <property type="component" value="Unassembled WGS sequence"/>
</dbReference>
<dbReference type="PROSITE" id="PS50294">
    <property type="entry name" value="WD_REPEATS_REGION"/>
    <property type="match status" value="4"/>
</dbReference>
<accession>A0ABR4AC26</accession>
<evidence type="ECO:0000313" key="7">
    <source>
        <dbReference type="EMBL" id="KAL2043029.1"/>
    </source>
</evidence>
<evidence type="ECO:0000256" key="2">
    <source>
        <dbReference type="ARBA" id="ARBA00022574"/>
    </source>
</evidence>
<feature type="repeat" description="WD" evidence="4">
    <location>
        <begin position="469"/>
        <end position="501"/>
    </location>
</feature>
<feature type="repeat" description="WD" evidence="4">
    <location>
        <begin position="590"/>
        <end position="631"/>
    </location>
</feature>
<dbReference type="CDD" id="cd00200">
    <property type="entry name" value="WD40"/>
    <property type="match status" value="1"/>
</dbReference>
<dbReference type="InterPro" id="IPR036047">
    <property type="entry name" value="F-box-like_dom_sf"/>
</dbReference>
<feature type="region of interest" description="Disordered" evidence="5">
    <location>
        <begin position="1"/>
        <end position="28"/>
    </location>
</feature>
<dbReference type="InterPro" id="IPR019775">
    <property type="entry name" value="WD40_repeat_CS"/>
</dbReference>
<sequence length="718" mass="79639">MQTSRLKGVLFKRRRYSEADRNNKPGKNTTIGSHQLCLEQDECVYEECIHSSNALPSRPSTSLPRHATTHSSKRPQYSATSFFEETLIAATATHKRPHKSFSGVGNAIVEFRSHPTRGMSRRKRNNFSIDQSMGGESGKYNHKYFESCPAYAISEDKPSHPQSSGWLRRRLPSTIGQAHPPVSSVFASSPPQLPMVSSYSYDDENFTALPVFPSGEAELPKLPVKIASGAAARAAAAAQNEIIDSMRNVRLAEPKVTRDSESGVGIEVRDHGEVAKSLHVPYIRQDPLAVLPQELVGQILSHLDVSSLMSAELVSHAWHDSASSHVWRDVFRAEFQAVYHTTATSTAGPPGLGRARGQQDWKNMWRVRKALHQRWLDGHAAAIYLEGHTDSVYCVQFDKDKIITGSRDRTVRIWDAHTYECIKVIGVTSRNPGSAVPPLPEELADQGHRPFTTVFSPHSDIKPAAAVPYLYHTESILCLQYDDEIMVTGSSDHTLIIWDVKADYQPIRRLRHHTAGVLDVCFDEKHIISCSKDATVCLWDRQTGFFLRKLSGHRGPVNAVQLRGDLVVSASGDGIAKLWNLTSGLCIKEFSSKDRGMACVEFSPDARTILAGGNDQVIYQFDTNTGELVREMRGHEGLVRSLHLDSASGRVVSGSYDTSVKAYDLKNGDNIVNFTKWTTSWILSAKADYRRIIATSQDSRAVIMDFGYQLPGVESLDA</sequence>
<dbReference type="PRINTS" id="PR00320">
    <property type="entry name" value="GPROTEINBRPT"/>
</dbReference>
<dbReference type="SUPFAM" id="SSF81383">
    <property type="entry name" value="F-box domain"/>
    <property type="match status" value="1"/>
</dbReference>
<dbReference type="InterPro" id="IPR020472">
    <property type="entry name" value="WD40_PAC1"/>
</dbReference>
<comment type="similarity">
    <text evidence="1">Belongs to the WD repeat MET30/SCONB/SCON-2 family.</text>
</comment>
<dbReference type="SMART" id="SM00256">
    <property type="entry name" value="FBOX"/>
    <property type="match status" value="1"/>
</dbReference>
<reference evidence="7 8" key="1">
    <citation type="submission" date="2024-09" db="EMBL/GenBank/DDBJ databases">
        <title>Rethinking Asexuality: The Enigmatic Case of Functional Sexual Genes in Lepraria (Stereocaulaceae).</title>
        <authorList>
            <person name="Doellman M."/>
            <person name="Sun Y."/>
            <person name="Barcenas-Pena A."/>
            <person name="Lumbsch H.T."/>
            <person name="Grewe F."/>
        </authorList>
    </citation>
    <scope>NUCLEOTIDE SEQUENCE [LARGE SCALE GENOMIC DNA]</scope>
    <source>
        <strain evidence="7 8">Mercado 3170</strain>
    </source>
</reference>
<feature type="repeat" description="WD" evidence="4">
    <location>
        <begin position="385"/>
        <end position="424"/>
    </location>
</feature>
<dbReference type="SMART" id="SM00320">
    <property type="entry name" value="WD40"/>
    <property type="match status" value="6"/>
</dbReference>
<feature type="domain" description="F-box" evidence="6">
    <location>
        <begin position="285"/>
        <end position="330"/>
    </location>
</feature>
<organism evidence="7 8">
    <name type="scientific">Stereocaulon virgatum</name>
    <dbReference type="NCBI Taxonomy" id="373712"/>
    <lineage>
        <taxon>Eukaryota</taxon>
        <taxon>Fungi</taxon>
        <taxon>Dikarya</taxon>
        <taxon>Ascomycota</taxon>
        <taxon>Pezizomycotina</taxon>
        <taxon>Lecanoromycetes</taxon>
        <taxon>OSLEUM clade</taxon>
        <taxon>Lecanoromycetidae</taxon>
        <taxon>Lecanorales</taxon>
        <taxon>Lecanorineae</taxon>
        <taxon>Stereocaulaceae</taxon>
        <taxon>Stereocaulon</taxon>
    </lineage>
</organism>
<dbReference type="PANTHER" id="PTHR22847">
    <property type="entry name" value="WD40 REPEAT PROTEIN"/>
    <property type="match status" value="1"/>
</dbReference>
<name>A0ABR4AC26_9LECA</name>